<sequence>MDQKLYMTDILDLICVHIGPMDYYSFSDRKEIRRDLAALAKTCKTFQDPALDALWRFQYSLFPALRCFPDDLWERSFETKAVMAKAVKGLPATKAVKAKDTFVEFRRPLRPTDWDRPMFYWRRIKSFRIDAINMARISLNVCKTLQIGSPSGTPFPNLREICWFDGNPAHFPVFEMFLSPRLSSIGLDLEATDFLFLPTLGDRYPDLTRVELQGNLESDSLESTLALLSKLNRLEWVWIPQADAAILERLAQIPTLKTLVVYTIIPFESFPERDRTTPRFSSLEILELLDEPTMSITLVDAIQHGKLVRLSLAFSNTPDSPTTTRLYTAIASTSSYSTLEILNIRASDREEPPKDEFDNYVVRAKTLRILFPFTHLTNINLELIYGFELDDEVVSEMARAWCRVEGLRLGCTSGLHDISGGPTRVTMVGIQAIATHCSDLGSLALAFDASTVPQLDYYTFLQTTLTSFNVFSSPISSPALVAAALSAMFPNLGRVSGGCRYYDPDKELIPPLVRRWKMVDSIIRDENPSDSDEKEEEEECITADESSTLD</sequence>
<dbReference type="Gene3D" id="3.80.10.10">
    <property type="entry name" value="Ribonuclease Inhibitor"/>
    <property type="match status" value="1"/>
</dbReference>
<organism evidence="2 3">
    <name type="scientific">Mycena venus</name>
    <dbReference type="NCBI Taxonomy" id="2733690"/>
    <lineage>
        <taxon>Eukaryota</taxon>
        <taxon>Fungi</taxon>
        <taxon>Dikarya</taxon>
        <taxon>Basidiomycota</taxon>
        <taxon>Agaricomycotina</taxon>
        <taxon>Agaricomycetes</taxon>
        <taxon>Agaricomycetidae</taxon>
        <taxon>Agaricales</taxon>
        <taxon>Marasmiineae</taxon>
        <taxon>Mycenaceae</taxon>
        <taxon>Mycena</taxon>
    </lineage>
</organism>
<keyword evidence="3" id="KW-1185">Reference proteome</keyword>
<dbReference type="Proteomes" id="UP000620124">
    <property type="component" value="Unassembled WGS sequence"/>
</dbReference>
<dbReference type="EMBL" id="JACAZI010000026">
    <property type="protein sequence ID" value="KAF7334433.1"/>
    <property type="molecule type" value="Genomic_DNA"/>
</dbReference>
<dbReference type="OrthoDB" id="3067012at2759"/>
<reference evidence="2" key="1">
    <citation type="submission" date="2020-05" db="EMBL/GenBank/DDBJ databases">
        <title>Mycena genomes resolve the evolution of fungal bioluminescence.</title>
        <authorList>
            <person name="Tsai I.J."/>
        </authorList>
    </citation>
    <scope>NUCLEOTIDE SEQUENCE</scope>
    <source>
        <strain evidence="2">CCC161011</strain>
    </source>
</reference>
<proteinExistence type="predicted"/>
<evidence type="ECO:0000313" key="3">
    <source>
        <dbReference type="Proteomes" id="UP000620124"/>
    </source>
</evidence>
<feature type="region of interest" description="Disordered" evidence="1">
    <location>
        <begin position="524"/>
        <end position="550"/>
    </location>
</feature>
<name>A0A8H6X4Y4_9AGAR</name>
<evidence type="ECO:0008006" key="4">
    <source>
        <dbReference type="Google" id="ProtNLM"/>
    </source>
</evidence>
<gene>
    <name evidence="2" type="ORF">MVEN_02272700</name>
</gene>
<feature type="compositionally biased region" description="Acidic residues" evidence="1">
    <location>
        <begin position="528"/>
        <end position="542"/>
    </location>
</feature>
<evidence type="ECO:0000256" key="1">
    <source>
        <dbReference type="SAM" id="MobiDB-lite"/>
    </source>
</evidence>
<accession>A0A8H6X4Y4</accession>
<comment type="caution">
    <text evidence="2">The sequence shown here is derived from an EMBL/GenBank/DDBJ whole genome shotgun (WGS) entry which is preliminary data.</text>
</comment>
<protein>
    <recommendedName>
        <fullName evidence="4">F-box domain-containing protein</fullName>
    </recommendedName>
</protein>
<evidence type="ECO:0000313" key="2">
    <source>
        <dbReference type="EMBL" id="KAF7334433.1"/>
    </source>
</evidence>
<dbReference type="InterPro" id="IPR032675">
    <property type="entry name" value="LRR_dom_sf"/>
</dbReference>
<dbReference type="AlphaFoldDB" id="A0A8H6X4Y4"/>